<keyword evidence="4" id="KW-0143">Chaperone</keyword>
<evidence type="ECO:0000256" key="3">
    <source>
        <dbReference type="ARBA" id="ARBA00022490"/>
    </source>
</evidence>
<accession>A0ABT1JN17</accession>
<keyword evidence="3" id="KW-0963">Cytoplasm</keyword>
<evidence type="ECO:0000313" key="5">
    <source>
        <dbReference type="EMBL" id="MCP2333649.1"/>
    </source>
</evidence>
<evidence type="ECO:0000256" key="1">
    <source>
        <dbReference type="ARBA" id="ARBA00004496"/>
    </source>
</evidence>
<proteinExistence type="inferred from homology"/>
<dbReference type="Pfam" id="PF14011">
    <property type="entry name" value="ESX-1_EspG"/>
    <property type="match status" value="1"/>
</dbReference>
<organism evidence="5 6">
    <name type="scientific">Actinoalloteichus caeruleus DSM 43889</name>
    <dbReference type="NCBI Taxonomy" id="1120930"/>
    <lineage>
        <taxon>Bacteria</taxon>
        <taxon>Bacillati</taxon>
        <taxon>Actinomycetota</taxon>
        <taxon>Actinomycetes</taxon>
        <taxon>Pseudonocardiales</taxon>
        <taxon>Pseudonocardiaceae</taxon>
        <taxon>Actinoalloteichus</taxon>
        <taxon>Actinoalloteichus cyanogriseus</taxon>
    </lineage>
</organism>
<name>A0ABT1JN17_ACTCY</name>
<gene>
    <name evidence="5" type="ORF">G443_003919</name>
</gene>
<evidence type="ECO:0000313" key="6">
    <source>
        <dbReference type="Proteomes" id="UP000791080"/>
    </source>
</evidence>
<dbReference type="Proteomes" id="UP000791080">
    <property type="component" value="Unassembled WGS sequence"/>
</dbReference>
<reference evidence="5 6" key="1">
    <citation type="submission" date="2013-07" db="EMBL/GenBank/DDBJ databases">
        <authorList>
            <consortium name="DOE Joint Genome Institute"/>
            <person name="Reeve W."/>
            <person name="Huntemann M."/>
            <person name="Han J."/>
            <person name="Chen A."/>
            <person name="Kyrpides N."/>
            <person name="Mavromatis K."/>
            <person name="Markowitz V."/>
            <person name="Palaniappan K."/>
            <person name="Ivanova N."/>
            <person name="Schaumberg A."/>
            <person name="Pati A."/>
            <person name="Liolios K."/>
            <person name="Nordberg H.P."/>
            <person name="Cantor M.N."/>
            <person name="Hua S.X."/>
            <person name="Woyke T."/>
        </authorList>
    </citation>
    <scope>NUCLEOTIDE SEQUENCE [LARGE SCALE GENOMIC DNA]</scope>
    <source>
        <strain evidence="5 6">DSM 43889</strain>
    </source>
</reference>
<evidence type="ECO:0000256" key="2">
    <source>
        <dbReference type="ARBA" id="ARBA00006411"/>
    </source>
</evidence>
<dbReference type="InterPro" id="IPR025734">
    <property type="entry name" value="EspG"/>
</dbReference>
<comment type="subcellular location">
    <subcellularLocation>
        <location evidence="1">Cytoplasm</location>
    </subcellularLocation>
</comment>
<dbReference type="EMBL" id="AUBJ02000001">
    <property type="protein sequence ID" value="MCP2333649.1"/>
    <property type="molecule type" value="Genomic_DNA"/>
</dbReference>
<comment type="caution">
    <text evidence="5">The sequence shown here is derived from an EMBL/GenBank/DDBJ whole genome shotgun (WGS) entry which is preliminary data.</text>
</comment>
<dbReference type="RefSeq" id="WP_026419354.1">
    <property type="nucleotide sequence ID" value="NZ_AUBJ02000001.1"/>
</dbReference>
<comment type="similarity">
    <text evidence="2">Belongs to the EspG family.</text>
</comment>
<reference evidence="5 6" key="2">
    <citation type="submission" date="2022-06" db="EMBL/GenBank/DDBJ databases">
        <title>Genomic Encyclopedia of Type Strains, Phase I: the one thousand microbial genomes (KMG-I) project.</title>
        <authorList>
            <person name="Kyrpides N."/>
        </authorList>
    </citation>
    <scope>NUCLEOTIDE SEQUENCE [LARGE SCALE GENOMIC DNA]</scope>
    <source>
        <strain evidence="5 6">DSM 43889</strain>
    </source>
</reference>
<protein>
    <submittedName>
        <fullName evidence="5">EspG family protein</fullName>
    </submittedName>
</protein>
<keyword evidence="6" id="KW-1185">Reference proteome</keyword>
<sequence length="287" mass="31036">MALLDVFARHSDDPFALSALEFDVLWQHLGLGDQPLVIRVDSPGRTFEERSWLEEAAWRDLGQRGLGCPGAVHGELRSLLRRLERPDVEVDGRLWLGERRVRVLAAATRGRGALAVLEHKRVTLRAVEGSGLARAAVGTAPARPAGPGHSVTLRAEQLDSAAARAGGSADALRTALCGGGVREEDARTLAEMVREAGDRGQFGVARRDSWGSRRRLDRVIAFFDTPKGRYLQTRRGAPDGSSWSVVSPVDSRRLVQHVEDMLSEVRGQAAAGLPSDGHVVGAPWSTP</sequence>
<evidence type="ECO:0000256" key="4">
    <source>
        <dbReference type="ARBA" id="ARBA00023186"/>
    </source>
</evidence>